<dbReference type="EMBL" id="PVMZ01000027">
    <property type="protein sequence ID" value="PRX12589.1"/>
    <property type="molecule type" value="Genomic_DNA"/>
</dbReference>
<reference evidence="1 2" key="1">
    <citation type="submission" date="2018-03" db="EMBL/GenBank/DDBJ databases">
        <title>Genomic Encyclopedia of Archaeal and Bacterial Type Strains, Phase II (KMG-II): from individual species to whole genera.</title>
        <authorList>
            <person name="Goeker M."/>
        </authorList>
    </citation>
    <scope>NUCLEOTIDE SEQUENCE [LARGE SCALE GENOMIC DNA]</scope>
    <source>
        <strain evidence="1 2">DSM 43146</strain>
    </source>
</reference>
<dbReference type="PANTHER" id="PTHR40053:SF1">
    <property type="entry name" value="SPORULATION-CONTROL PROTEIN SPO0M"/>
    <property type="match status" value="1"/>
</dbReference>
<dbReference type="Pfam" id="PF07070">
    <property type="entry name" value="Spo0M"/>
    <property type="match status" value="1"/>
</dbReference>
<protein>
    <submittedName>
        <fullName evidence="1">Sporulation-control protein</fullName>
    </submittedName>
</protein>
<dbReference type="InterPro" id="IPR009776">
    <property type="entry name" value="Spore_0_M"/>
</dbReference>
<evidence type="ECO:0000313" key="1">
    <source>
        <dbReference type="EMBL" id="PRX12589.1"/>
    </source>
</evidence>
<comment type="caution">
    <text evidence="1">The sequence shown here is derived from an EMBL/GenBank/DDBJ whole genome shotgun (WGS) entry which is preliminary data.</text>
</comment>
<dbReference type="Proteomes" id="UP000239415">
    <property type="component" value="Unassembled WGS sequence"/>
</dbReference>
<evidence type="ECO:0000313" key="2">
    <source>
        <dbReference type="Proteomes" id="UP000239415"/>
    </source>
</evidence>
<name>A0A2T0JX59_9ACTN</name>
<dbReference type="AlphaFoldDB" id="A0A2T0JX59"/>
<accession>A0A2T0JX59</accession>
<gene>
    <name evidence="1" type="ORF">CLV67_12712</name>
</gene>
<organism evidence="1 2">
    <name type="scientific">Actinoplanes italicus</name>
    <dbReference type="NCBI Taxonomy" id="113567"/>
    <lineage>
        <taxon>Bacteria</taxon>
        <taxon>Bacillati</taxon>
        <taxon>Actinomycetota</taxon>
        <taxon>Actinomycetes</taxon>
        <taxon>Micromonosporales</taxon>
        <taxon>Micromonosporaceae</taxon>
        <taxon>Actinoplanes</taxon>
    </lineage>
</organism>
<sequence length="268" mass="29250">MQVHPALMEEKDVVFKRMLGAFGVGGPTVDTVLSNPDAYPGGLVSGEVNLTGGGHDVDIEHITLALVTRMEVEGGEYGEVATGEFHRVIVSGPIRLAEGTDLSVPFQLELPWETPITAVYGQPLHGMVMGVSTEVSIARAVDKGDLDAIMVNPLPVQQRILDAFNQLGFRFKSADLEYGEIAGAPQTLPFYQEIEYVAAPQYSHAVNEVELTFVTTPYTVEVILEFDRRGDGLGRYTVDHVSSDSIDWTRQVDGWIQQSIGHRQDHGG</sequence>
<proteinExistence type="predicted"/>
<keyword evidence="2" id="KW-1185">Reference proteome</keyword>
<dbReference type="PANTHER" id="PTHR40053">
    <property type="entry name" value="SPORULATION-CONTROL PROTEIN SPO0M"/>
    <property type="match status" value="1"/>
</dbReference>